<dbReference type="EMBL" id="AJSR01002815">
    <property type="protein sequence ID" value="EKM26421.1"/>
    <property type="molecule type" value="Genomic_DNA"/>
</dbReference>
<proteinExistence type="predicted"/>
<name>A0A454CN42_VIBHA</name>
<sequence length="29" mass="3494">TLRRQNLNLVRLPIPPLPHLELYKLSVNW</sequence>
<evidence type="ECO:0000313" key="2">
    <source>
        <dbReference type="Proteomes" id="UP000008367"/>
    </source>
</evidence>
<protein>
    <submittedName>
        <fullName evidence="1">Uncharacterized protein</fullName>
    </submittedName>
</protein>
<gene>
    <name evidence="1" type="ORF">VCHENC02_0224</name>
</gene>
<reference evidence="1 2" key="1">
    <citation type="submission" date="2012-10" db="EMBL/GenBank/DDBJ databases">
        <title>Genome sequence of Vibrio Cholerae HENC-02.</title>
        <authorList>
            <person name="Eppinger M."/>
            <person name="Hasan N.A."/>
            <person name="Sengamalay N."/>
            <person name="Hine E."/>
            <person name="Su Q."/>
            <person name="Daugherty S.C."/>
            <person name="Young S."/>
            <person name="Sadzewicz L."/>
            <person name="Tallon L."/>
            <person name="Cebula T.A."/>
            <person name="Ravel J."/>
            <person name="Colwell R.R."/>
        </authorList>
    </citation>
    <scope>NUCLEOTIDE SEQUENCE [LARGE SCALE GENOMIC DNA]</scope>
    <source>
        <strain evidence="1 2">HENC-02</strain>
    </source>
</reference>
<feature type="non-terminal residue" evidence="1">
    <location>
        <position position="1"/>
    </location>
</feature>
<dbReference type="AlphaFoldDB" id="A0A454CN42"/>
<organism evidence="1 2">
    <name type="scientific">Vibrio harveyi</name>
    <name type="common">Beneckea harveyi</name>
    <dbReference type="NCBI Taxonomy" id="669"/>
    <lineage>
        <taxon>Bacteria</taxon>
        <taxon>Pseudomonadati</taxon>
        <taxon>Pseudomonadota</taxon>
        <taxon>Gammaproteobacteria</taxon>
        <taxon>Vibrionales</taxon>
        <taxon>Vibrionaceae</taxon>
        <taxon>Vibrio</taxon>
    </lineage>
</organism>
<comment type="caution">
    <text evidence="1">The sequence shown here is derived from an EMBL/GenBank/DDBJ whole genome shotgun (WGS) entry which is preliminary data.</text>
</comment>
<dbReference type="Proteomes" id="UP000008367">
    <property type="component" value="Unassembled WGS sequence"/>
</dbReference>
<accession>A0A454CN42</accession>
<evidence type="ECO:0000313" key="1">
    <source>
        <dbReference type="EMBL" id="EKM26421.1"/>
    </source>
</evidence>